<dbReference type="PaxDb" id="55529-EKX37149"/>
<dbReference type="KEGG" id="gtt:GUITHDRAFT_89797"/>
<dbReference type="Pfam" id="PF01391">
    <property type="entry name" value="Collagen"/>
    <property type="match status" value="1"/>
</dbReference>
<dbReference type="eggNOG" id="KOG3544">
    <property type="taxonomic scope" value="Eukaryota"/>
</dbReference>
<reference evidence="3 5" key="1">
    <citation type="journal article" date="2012" name="Nature">
        <title>Algal genomes reveal evolutionary mosaicism and the fate of nucleomorphs.</title>
        <authorList>
            <consortium name="DOE Joint Genome Institute"/>
            <person name="Curtis B.A."/>
            <person name="Tanifuji G."/>
            <person name="Burki F."/>
            <person name="Gruber A."/>
            <person name="Irimia M."/>
            <person name="Maruyama S."/>
            <person name="Arias M.C."/>
            <person name="Ball S.G."/>
            <person name="Gile G.H."/>
            <person name="Hirakawa Y."/>
            <person name="Hopkins J.F."/>
            <person name="Kuo A."/>
            <person name="Rensing S.A."/>
            <person name="Schmutz J."/>
            <person name="Symeonidi A."/>
            <person name="Elias M."/>
            <person name="Eveleigh R.J."/>
            <person name="Herman E.K."/>
            <person name="Klute M.J."/>
            <person name="Nakayama T."/>
            <person name="Obornik M."/>
            <person name="Reyes-Prieto A."/>
            <person name="Armbrust E.V."/>
            <person name="Aves S.J."/>
            <person name="Beiko R.G."/>
            <person name="Coutinho P."/>
            <person name="Dacks J.B."/>
            <person name="Durnford D.G."/>
            <person name="Fast N.M."/>
            <person name="Green B.R."/>
            <person name="Grisdale C.J."/>
            <person name="Hempel F."/>
            <person name="Henrissat B."/>
            <person name="Hoppner M.P."/>
            <person name="Ishida K."/>
            <person name="Kim E."/>
            <person name="Koreny L."/>
            <person name="Kroth P.G."/>
            <person name="Liu Y."/>
            <person name="Malik S.B."/>
            <person name="Maier U.G."/>
            <person name="McRose D."/>
            <person name="Mock T."/>
            <person name="Neilson J.A."/>
            <person name="Onodera N.T."/>
            <person name="Poole A.M."/>
            <person name="Pritham E.J."/>
            <person name="Richards T.A."/>
            <person name="Rocap G."/>
            <person name="Roy S.W."/>
            <person name="Sarai C."/>
            <person name="Schaack S."/>
            <person name="Shirato S."/>
            <person name="Slamovits C.H."/>
            <person name="Spencer D.F."/>
            <person name="Suzuki S."/>
            <person name="Worden A.Z."/>
            <person name="Zauner S."/>
            <person name="Barry K."/>
            <person name="Bell C."/>
            <person name="Bharti A.K."/>
            <person name="Crow J.A."/>
            <person name="Grimwood J."/>
            <person name="Kramer R."/>
            <person name="Lindquist E."/>
            <person name="Lucas S."/>
            <person name="Salamov A."/>
            <person name="McFadden G.I."/>
            <person name="Lane C.E."/>
            <person name="Keeling P.J."/>
            <person name="Gray M.W."/>
            <person name="Grigoriev I.V."/>
            <person name="Archibald J.M."/>
        </authorList>
    </citation>
    <scope>NUCLEOTIDE SEQUENCE</scope>
    <source>
        <strain evidence="3 5">CCMP2712</strain>
    </source>
</reference>
<keyword evidence="5" id="KW-1185">Reference proteome</keyword>
<organism evidence="3">
    <name type="scientific">Guillardia theta (strain CCMP2712)</name>
    <name type="common">Cryptophyte</name>
    <dbReference type="NCBI Taxonomy" id="905079"/>
    <lineage>
        <taxon>Eukaryota</taxon>
        <taxon>Cryptophyceae</taxon>
        <taxon>Pyrenomonadales</taxon>
        <taxon>Geminigeraceae</taxon>
        <taxon>Guillardia</taxon>
    </lineage>
</organism>
<dbReference type="GO" id="GO:0030020">
    <property type="term" value="F:extracellular matrix structural constituent conferring tensile strength"/>
    <property type="evidence" value="ECO:0007669"/>
    <property type="project" value="TreeGrafter"/>
</dbReference>
<sequence>MHARNPLMGGEAGGEDGRHSDGGRRTRRSLVALAIVGAVALTALMALTWSPSKSNVVVLDDAEAEEADGGDGGDGGEYGVSATLQPRVLGIKHYPDPQGMPDAGLIKKTVDMDAQSLFRLKLFARKLHSLRLESDDYSRKWKRLLTQARELGVDTTSMKMAVSTLHRPMGLPGRRGVPGPQGLRGLEGPPGRNLVGPRGPIGFPGLPGEMGKQGRSGMPGPAGYPGPQGVAGKNGQPGTPGASGMPGKPGPVGDTGIAGPPGPKGTPGVTGLPGPQGFRGVRGVRGPPGPPGQAVWRCRACMLMAEHKCRDPKA</sequence>
<evidence type="ECO:0000256" key="2">
    <source>
        <dbReference type="SAM" id="Phobius"/>
    </source>
</evidence>
<reference evidence="5" key="2">
    <citation type="submission" date="2012-11" db="EMBL/GenBank/DDBJ databases">
        <authorList>
            <person name="Kuo A."/>
            <person name="Curtis B.A."/>
            <person name="Tanifuji G."/>
            <person name="Burki F."/>
            <person name="Gruber A."/>
            <person name="Irimia M."/>
            <person name="Maruyama S."/>
            <person name="Arias M.C."/>
            <person name="Ball S.G."/>
            <person name="Gile G.H."/>
            <person name="Hirakawa Y."/>
            <person name="Hopkins J.F."/>
            <person name="Rensing S.A."/>
            <person name="Schmutz J."/>
            <person name="Symeonidi A."/>
            <person name="Elias M."/>
            <person name="Eveleigh R.J."/>
            <person name="Herman E.K."/>
            <person name="Klute M.J."/>
            <person name="Nakayama T."/>
            <person name="Obornik M."/>
            <person name="Reyes-Prieto A."/>
            <person name="Armbrust E.V."/>
            <person name="Aves S.J."/>
            <person name="Beiko R.G."/>
            <person name="Coutinho P."/>
            <person name="Dacks J.B."/>
            <person name="Durnford D.G."/>
            <person name="Fast N.M."/>
            <person name="Green B.R."/>
            <person name="Grisdale C."/>
            <person name="Hempe F."/>
            <person name="Henrissat B."/>
            <person name="Hoppner M.P."/>
            <person name="Ishida K.-I."/>
            <person name="Kim E."/>
            <person name="Koreny L."/>
            <person name="Kroth P.G."/>
            <person name="Liu Y."/>
            <person name="Malik S.-B."/>
            <person name="Maier U.G."/>
            <person name="McRose D."/>
            <person name="Mock T."/>
            <person name="Neilson J.A."/>
            <person name="Onodera N.T."/>
            <person name="Poole A.M."/>
            <person name="Pritham E.J."/>
            <person name="Richards T.A."/>
            <person name="Rocap G."/>
            <person name="Roy S.W."/>
            <person name="Sarai C."/>
            <person name="Schaack S."/>
            <person name="Shirato S."/>
            <person name="Slamovits C.H."/>
            <person name="Spencer D.F."/>
            <person name="Suzuki S."/>
            <person name="Worden A.Z."/>
            <person name="Zauner S."/>
            <person name="Barry K."/>
            <person name="Bell C."/>
            <person name="Bharti A.K."/>
            <person name="Crow J.A."/>
            <person name="Grimwood J."/>
            <person name="Kramer R."/>
            <person name="Lindquist E."/>
            <person name="Lucas S."/>
            <person name="Salamov A."/>
            <person name="McFadden G.I."/>
            <person name="Lane C.E."/>
            <person name="Keeling P.J."/>
            <person name="Gray M.W."/>
            <person name="Grigoriev I.V."/>
            <person name="Archibald J.M."/>
        </authorList>
    </citation>
    <scope>NUCLEOTIDE SEQUENCE</scope>
    <source>
        <strain evidence="5">CCMP2712</strain>
    </source>
</reference>
<evidence type="ECO:0000256" key="1">
    <source>
        <dbReference type="SAM" id="MobiDB-lite"/>
    </source>
</evidence>
<keyword evidence="2" id="KW-0812">Transmembrane</keyword>
<dbReference type="GeneID" id="17293911"/>
<keyword evidence="2" id="KW-0472">Membrane</keyword>
<dbReference type="EnsemblProtists" id="EKX37149">
    <property type="protein sequence ID" value="EKX37149"/>
    <property type="gene ID" value="GUITHDRAFT_89797"/>
</dbReference>
<protein>
    <submittedName>
        <fullName evidence="3 4">Uncharacterized protein</fullName>
    </submittedName>
</protein>
<feature type="compositionally biased region" description="Basic and acidic residues" evidence="1">
    <location>
        <begin position="15"/>
        <end position="24"/>
    </location>
</feature>
<dbReference type="GO" id="GO:0030198">
    <property type="term" value="P:extracellular matrix organization"/>
    <property type="evidence" value="ECO:0007669"/>
    <property type="project" value="TreeGrafter"/>
</dbReference>
<feature type="compositionally biased region" description="Low complexity" evidence="1">
    <location>
        <begin position="266"/>
        <end position="285"/>
    </location>
</feature>
<evidence type="ECO:0000313" key="5">
    <source>
        <dbReference type="Proteomes" id="UP000011087"/>
    </source>
</evidence>
<dbReference type="PANTHER" id="PTHR24023">
    <property type="entry name" value="COLLAGEN ALPHA"/>
    <property type="match status" value="1"/>
</dbReference>
<dbReference type="InterPro" id="IPR050149">
    <property type="entry name" value="Collagen_superfamily"/>
</dbReference>
<dbReference type="RefSeq" id="XP_005824129.1">
    <property type="nucleotide sequence ID" value="XM_005824072.1"/>
</dbReference>
<dbReference type="PANTHER" id="PTHR24023:SF1082">
    <property type="entry name" value="COLLAGEN TRIPLE HELIX REPEAT"/>
    <property type="match status" value="1"/>
</dbReference>
<keyword evidence="2" id="KW-1133">Transmembrane helix</keyword>
<dbReference type="OrthoDB" id="5983381at2759"/>
<dbReference type="STRING" id="905079.L1IMN1"/>
<proteinExistence type="predicted"/>
<evidence type="ECO:0000313" key="3">
    <source>
        <dbReference type="EMBL" id="EKX37149.1"/>
    </source>
</evidence>
<accession>L1IMN1</accession>
<name>L1IMN1_GUITC</name>
<dbReference type="GO" id="GO:0031012">
    <property type="term" value="C:extracellular matrix"/>
    <property type="evidence" value="ECO:0007669"/>
    <property type="project" value="TreeGrafter"/>
</dbReference>
<dbReference type="GO" id="GO:0005615">
    <property type="term" value="C:extracellular space"/>
    <property type="evidence" value="ECO:0007669"/>
    <property type="project" value="TreeGrafter"/>
</dbReference>
<dbReference type="Proteomes" id="UP000011087">
    <property type="component" value="Unassembled WGS sequence"/>
</dbReference>
<dbReference type="InterPro" id="IPR008160">
    <property type="entry name" value="Collagen"/>
</dbReference>
<gene>
    <name evidence="3" type="ORF">GUITHDRAFT_89797</name>
</gene>
<evidence type="ECO:0000313" key="4">
    <source>
        <dbReference type="EnsemblProtists" id="EKX37149"/>
    </source>
</evidence>
<feature type="region of interest" description="Disordered" evidence="1">
    <location>
        <begin position="167"/>
        <end position="290"/>
    </location>
</feature>
<feature type="transmembrane region" description="Helical" evidence="2">
    <location>
        <begin position="30"/>
        <end position="49"/>
    </location>
</feature>
<feature type="region of interest" description="Disordered" evidence="1">
    <location>
        <begin position="1"/>
        <end position="24"/>
    </location>
</feature>
<reference evidence="4" key="3">
    <citation type="submission" date="2015-06" db="UniProtKB">
        <authorList>
            <consortium name="EnsemblProtists"/>
        </authorList>
    </citation>
    <scope>IDENTIFICATION</scope>
</reference>
<dbReference type="HOGENOM" id="CLU_886958_0_0_1"/>
<dbReference type="AlphaFoldDB" id="L1IMN1"/>
<dbReference type="EMBL" id="JH993063">
    <property type="protein sequence ID" value="EKX37149.1"/>
    <property type="molecule type" value="Genomic_DNA"/>
</dbReference>